<dbReference type="Gene3D" id="2.60.120.380">
    <property type="match status" value="1"/>
</dbReference>
<keyword evidence="3 6" id="KW-0378">Hydrolase</keyword>
<dbReference type="InterPro" id="IPR038765">
    <property type="entry name" value="Papain-like_cys_pep_sf"/>
</dbReference>
<dbReference type="RefSeq" id="XP_001021852.3">
    <property type="nucleotide sequence ID" value="XM_001021852.3"/>
</dbReference>
<evidence type="ECO:0000313" key="11">
    <source>
        <dbReference type="EMBL" id="EAS01607.3"/>
    </source>
</evidence>
<evidence type="ECO:0000256" key="8">
    <source>
        <dbReference type="SAM" id="MobiDB-lite"/>
    </source>
</evidence>
<keyword evidence="4 6" id="KW-0788">Thiol protease</keyword>
<dbReference type="CDD" id="cd00044">
    <property type="entry name" value="CysPc"/>
    <property type="match status" value="1"/>
</dbReference>
<dbReference type="SMR" id="I7M2Y1"/>
<dbReference type="GeneID" id="7839778"/>
<dbReference type="PANTHER" id="PTHR10183:SF379">
    <property type="entry name" value="CALPAIN-5"/>
    <property type="match status" value="1"/>
</dbReference>
<dbReference type="PROSITE" id="PS50222">
    <property type="entry name" value="EF_HAND_2"/>
    <property type="match status" value="1"/>
</dbReference>
<dbReference type="InterPro" id="IPR011992">
    <property type="entry name" value="EF-hand-dom_pair"/>
</dbReference>
<sequence length="1293" mass="151595">MILTQNNKFQIGAAAPTIQKTVDDYRRDIKLLKIKYIQLQEVNQQQKQKLEWYSTKLRALDRQSNNNLSMLDASFQDQSQNQTQNLTRIGSSNNFMGADQQIMEQFSNRCKMYLGMTPESLFRAADTKYEGVIKDVMFKQFLSNSKLNMKSQHIQRIIQLCDQECTGKITKQGYYDCLQAFQINQESMVEQILGENQQEKRTYNQRSFYKFCENLIQQLISPYMCYKHIDYNNEGFIQYEQFYGFTAKFMKNINDTEIIGIYTYLDIEKSQQISKDYFIVQTKKMMRIVSNDKNININNFIDLKPSNDKGAVNGKGSSQNGKENEQNENINNSNHGNCDHTKGQDQFHPNKIDLSQTQEVDLKQLIAKFVNSYKINIPNFVRIIADNMSDLRAGILLQDIFNSFKKIKNYKKVSNGDKLLFFKGLDTGKNGSIDYEELIKFYCKFKQPDWSVDIIFYLFARILLVIEIDAEQYFRYQGFTSQQVLKKQEFIKFAKQIFWIEESDVAVELFQFLDKEQRNDIYLSALIDQVDFEISEQKRLFFGIDNELNSTTKSISSTKRANVKDITELESFKEMEQNQKLIHIKKTALSDANVSLQQIQSIVNSLKPTLTDNDFFLKHEIDENKQVIKTKWGTILNDEISCLKKCIEIVSEMNQKGEQVWTDQEFGPNEQQDPYGSKSMYFSSNEIPPGCPEPESVRWLRLNEIVDEYIEHHGDEYLTEDEKKELQHIHFLYEGASSNDVKQSKYLGDCWFISALSIVSEYNEYVDGEFDPHKPGQTEDQKMFMMSRGIYPPLFHFLSQYGIYVMKFFKNYKWRYVIVDNRLPCLENGEIIYSQCATKNEFWVSLIEKAYAKIHSSYQALNSGDMGQGLQDLTGNLSIRMKLDNFKYSKDDIEFGRCPATIDIGEKINTKTTDFEEVWQKLQDSKETFWKMLIAFKEKGCLIGCSAEGGTEALVNLDGEKTGIYSGHAYSINYLMQLDYINQEEKENHKRENPHQNHRILIVRNPWGYGEWQLKWSENPDYIDKVQQYMPKINKFFDDQETRCKKLGITPPERYEMAEDGKFLICYKDWRRIFNNLFVCLLFSDAWSGFRIKGCWNKQFSSGALKRSEQSFKDFASKNPQFIIELKNKSGNNEKSIPFFINLAQDDGRLYNGEKYPYEKIQQSMMLCLFELKNDQKKLDKYSEENMLQNSGKYSQRREVQLDSRCLLEYGKRYCIVPSIKNEITNSENEQHFYINIFGRCKSEDLVITKVNQDFQIKELGVNAISQIEYEKTSEFKNVLIQAVNKQLQQIKI</sequence>
<dbReference type="PROSITE" id="PS50203">
    <property type="entry name" value="CALPAIN_CAT"/>
    <property type="match status" value="1"/>
</dbReference>
<name>I7M2Y1_TETTS</name>
<proteinExistence type="inferred from homology"/>
<dbReference type="InterPro" id="IPR022684">
    <property type="entry name" value="Calpain_cysteine_protease"/>
</dbReference>
<feature type="region of interest" description="Disordered" evidence="8">
    <location>
        <begin position="308"/>
        <end position="348"/>
    </location>
</feature>
<evidence type="ECO:0000256" key="6">
    <source>
        <dbReference type="PROSITE-ProRule" id="PRU00239"/>
    </source>
</evidence>
<feature type="domain" description="Calpain catalytic" evidence="9">
    <location>
        <begin position="660"/>
        <end position="1083"/>
    </location>
</feature>
<dbReference type="InterPro" id="IPR002048">
    <property type="entry name" value="EF_hand_dom"/>
</dbReference>
<feature type="compositionally biased region" description="Low complexity" evidence="8">
    <location>
        <begin position="317"/>
        <end position="336"/>
    </location>
</feature>
<evidence type="ECO:0000259" key="10">
    <source>
        <dbReference type="PROSITE" id="PS50222"/>
    </source>
</evidence>
<evidence type="ECO:0000313" key="12">
    <source>
        <dbReference type="Proteomes" id="UP000009168"/>
    </source>
</evidence>
<reference evidence="12" key="1">
    <citation type="journal article" date="2006" name="PLoS Biol.">
        <title>Macronuclear genome sequence of the ciliate Tetrahymena thermophila, a model eukaryote.</title>
        <authorList>
            <person name="Eisen J.A."/>
            <person name="Coyne R.S."/>
            <person name="Wu M."/>
            <person name="Wu D."/>
            <person name="Thiagarajan M."/>
            <person name="Wortman J.R."/>
            <person name="Badger J.H."/>
            <person name="Ren Q."/>
            <person name="Amedeo P."/>
            <person name="Jones K.M."/>
            <person name="Tallon L.J."/>
            <person name="Delcher A.L."/>
            <person name="Salzberg S.L."/>
            <person name="Silva J.C."/>
            <person name="Haas B.J."/>
            <person name="Majoros W.H."/>
            <person name="Farzad M."/>
            <person name="Carlton J.M."/>
            <person name="Smith R.K. Jr."/>
            <person name="Garg J."/>
            <person name="Pearlman R.E."/>
            <person name="Karrer K.M."/>
            <person name="Sun L."/>
            <person name="Manning G."/>
            <person name="Elde N.C."/>
            <person name="Turkewitz A.P."/>
            <person name="Asai D.J."/>
            <person name="Wilkes D.E."/>
            <person name="Wang Y."/>
            <person name="Cai H."/>
            <person name="Collins K."/>
            <person name="Stewart B.A."/>
            <person name="Lee S.R."/>
            <person name="Wilamowska K."/>
            <person name="Weinberg Z."/>
            <person name="Ruzzo W.L."/>
            <person name="Wloga D."/>
            <person name="Gaertig J."/>
            <person name="Frankel J."/>
            <person name="Tsao C.-C."/>
            <person name="Gorovsky M.A."/>
            <person name="Keeling P.J."/>
            <person name="Waller R.F."/>
            <person name="Patron N.J."/>
            <person name="Cherry J.M."/>
            <person name="Stover N.A."/>
            <person name="Krieger C.J."/>
            <person name="del Toro C."/>
            <person name="Ryder H.F."/>
            <person name="Williamson S.C."/>
            <person name="Barbeau R.A."/>
            <person name="Hamilton E.P."/>
            <person name="Orias E."/>
        </authorList>
    </citation>
    <scope>NUCLEOTIDE SEQUENCE [LARGE SCALE GENOMIC DNA]</scope>
    <source>
        <strain evidence="12">SB210</strain>
    </source>
</reference>
<feature type="active site" evidence="5 6">
    <location>
        <position position="1005"/>
    </location>
</feature>
<evidence type="ECO:0000256" key="4">
    <source>
        <dbReference type="ARBA" id="ARBA00022807"/>
    </source>
</evidence>
<dbReference type="KEGG" id="tet:TTHERM_00931970"/>
<dbReference type="GO" id="GO:0004198">
    <property type="term" value="F:calcium-dependent cysteine-type endopeptidase activity"/>
    <property type="evidence" value="ECO:0007669"/>
    <property type="project" value="InterPro"/>
</dbReference>
<dbReference type="eggNOG" id="KOG0045">
    <property type="taxonomic scope" value="Eukaryota"/>
</dbReference>
<protein>
    <submittedName>
        <fullName evidence="11">Calpain family cysteine protease</fullName>
    </submittedName>
</protein>
<dbReference type="InterPro" id="IPR036213">
    <property type="entry name" value="Calpain_III_sf"/>
</dbReference>
<feature type="domain" description="EF-hand" evidence="10">
    <location>
        <begin position="421"/>
        <end position="448"/>
    </location>
</feature>
<evidence type="ECO:0000256" key="1">
    <source>
        <dbReference type="ARBA" id="ARBA00007623"/>
    </source>
</evidence>
<evidence type="ECO:0000256" key="5">
    <source>
        <dbReference type="PIRSR" id="PIRSR622684-1"/>
    </source>
</evidence>
<comment type="similarity">
    <text evidence="1">Belongs to the peptidase C2 family.</text>
</comment>
<evidence type="ECO:0000256" key="2">
    <source>
        <dbReference type="ARBA" id="ARBA00022670"/>
    </source>
</evidence>
<dbReference type="InterPro" id="IPR022682">
    <property type="entry name" value="Calpain_domain_III"/>
</dbReference>
<dbReference type="Pfam" id="PF00648">
    <property type="entry name" value="Peptidase_C2"/>
    <property type="match status" value="1"/>
</dbReference>
<dbReference type="OrthoDB" id="167576at2759"/>
<feature type="active site" evidence="5 6">
    <location>
        <position position="968"/>
    </location>
</feature>
<dbReference type="Gene3D" id="3.90.70.10">
    <property type="entry name" value="Cysteine proteinases"/>
    <property type="match status" value="1"/>
</dbReference>
<dbReference type="PANTHER" id="PTHR10183">
    <property type="entry name" value="CALPAIN"/>
    <property type="match status" value="1"/>
</dbReference>
<feature type="active site" evidence="5 6">
    <location>
        <position position="750"/>
    </location>
</feature>
<dbReference type="GO" id="GO:0005509">
    <property type="term" value="F:calcium ion binding"/>
    <property type="evidence" value="ECO:0007669"/>
    <property type="project" value="InterPro"/>
</dbReference>
<dbReference type="SMART" id="SM00230">
    <property type="entry name" value="CysPc"/>
    <property type="match status" value="1"/>
</dbReference>
<keyword evidence="12" id="KW-1185">Reference proteome</keyword>
<accession>I7M2Y1</accession>
<evidence type="ECO:0000259" key="9">
    <source>
        <dbReference type="PROSITE" id="PS50203"/>
    </source>
</evidence>
<dbReference type="Proteomes" id="UP000009168">
    <property type="component" value="Unassembled WGS sequence"/>
</dbReference>
<feature type="coiled-coil region" evidence="7">
    <location>
        <begin position="22"/>
        <end position="63"/>
    </location>
</feature>
<gene>
    <name evidence="11" type="ORF">TTHERM_00931970</name>
</gene>
<dbReference type="SUPFAM" id="SSF47473">
    <property type="entry name" value="EF-hand"/>
    <property type="match status" value="2"/>
</dbReference>
<dbReference type="InParanoid" id="I7M2Y1"/>
<organism evidence="11 12">
    <name type="scientific">Tetrahymena thermophila (strain SB210)</name>
    <dbReference type="NCBI Taxonomy" id="312017"/>
    <lineage>
        <taxon>Eukaryota</taxon>
        <taxon>Sar</taxon>
        <taxon>Alveolata</taxon>
        <taxon>Ciliophora</taxon>
        <taxon>Intramacronucleata</taxon>
        <taxon>Oligohymenophorea</taxon>
        <taxon>Hymenostomatida</taxon>
        <taxon>Tetrahymenina</taxon>
        <taxon>Tetrahymenidae</taxon>
        <taxon>Tetrahymena</taxon>
    </lineage>
</organism>
<evidence type="ECO:0000256" key="7">
    <source>
        <dbReference type="SAM" id="Coils"/>
    </source>
</evidence>
<dbReference type="GO" id="GO:0006508">
    <property type="term" value="P:proteolysis"/>
    <property type="evidence" value="ECO:0007669"/>
    <property type="project" value="UniProtKB-KW"/>
</dbReference>
<evidence type="ECO:0000256" key="3">
    <source>
        <dbReference type="ARBA" id="ARBA00022801"/>
    </source>
</evidence>
<keyword evidence="7" id="KW-0175">Coiled coil</keyword>
<dbReference type="SUPFAM" id="SSF54001">
    <property type="entry name" value="Cysteine proteinases"/>
    <property type="match status" value="1"/>
</dbReference>
<dbReference type="InterPro" id="IPR001300">
    <property type="entry name" value="Peptidase_C2_calpain_cat"/>
</dbReference>
<dbReference type="SUPFAM" id="SSF49758">
    <property type="entry name" value="Calpain large subunit, middle domain (domain III)"/>
    <property type="match status" value="1"/>
</dbReference>
<dbReference type="EMBL" id="GG662564">
    <property type="protein sequence ID" value="EAS01607.3"/>
    <property type="molecule type" value="Genomic_DNA"/>
</dbReference>
<feature type="compositionally biased region" description="Basic and acidic residues" evidence="8">
    <location>
        <begin position="337"/>
        <end position="348"/>
    </location>
</feature>
<dbReference type="Pfam" id="PF01067">
    <property type="entry name" value="Calpain_III"/>
    <property type="match status" value="1"/>
</dbReference>
<dbReference type="Gene3D" id="1.10.238.10">
    <property type="entry name" value="EF-hand"/>
    <property type="match status" value="1"/>
</dbReference>
<keyword evidence="2 6" id="KW-0645">Protease</keyword>